<feature type="domain" description="VOC" evidence="1">
    <location>
        <begin position="4"/>
        <end position="124"/>
    </location>
</feature>
<evidence type="ECO:0000313" key="3">
    <source>
        <dbReference type="Proteomes" id="UP000179102"/>
    </source>
</evidence>
<name>A0A1F5G5J7_9BACT</name>
<dbReference type="SUPFAM" id="SSF54593">
    <property type="entry name" value="Glyoxalase/Bleomycin resistance protein/Dihydroxybiphenyl dioxygenase"/>
    <property type="match status" value="1"/>
</dbReference>
<dbReference type="InterPro" id="IPR037523">
    <property type="entry name" value="VOC_core"/>
</dbReference>
<dbReference type="AlphaFoldDB" id="A0A1F5G5J7"/>
<dbReference type="InterPro" id="IPR004360">
    <property type="entry name" value="Glyas_Fos-R_dOase_dom"/>
</dbReference>
<sequence>MIKRLESLNLFTESAKKLSAFYRDKVGLKITFEAVMGENDEEMYELKLGIGPKLYIIDHSKVKGLNKNPDRVIFNLEVDDIKKEAARLKKAKVKLVQDTYHVEGYGYIATFADIDGNYFQIVQIRATSKK</sequence>
<dbReference type="EMBL" id="MFAZ01000020">
    <property type="protein sequence ID" value="OGD87084.1"/>
    <property type="molecule type" value="Genomic_DNA"/>
</dbReference>
<organism evidence="2 3">
    <name type="scientific">Candidatus Curtissbacteria bacterium RIFCSPHIGHO2_01_FULL_41_11</name>
    <dbReference type="NCBI Taxonomy" id="1797711"/>
    <lineage>
        <taxon>Bacteria</taxon>
        <taxon>Candidatus Curtissiibacteriota</taxon>
    </lineage>
</organism>
<reference evidence="2 3" key="1">
    <citation type="journal article" date="2016" name="Nat. Commun.">
        <title>Thousands of microbial genomes shed light on interconnected biogeochemical processes in an aquifer system.</title>
        <authorList>
            <person name="Anantharaman K."/>
            <person name="Brown C.T."/>
            <person name="Hug L.A."/>
            <person name="Sharon I."/>
            <person name="Castelle C.J."/>
            <person name="Probst A.J."/>
            <person name="Thomas B.C."/>
            <person name="Singh A."/>
            <person name="Wilkins M.J."/>
            <person name="Karaoz U."/>
            <person name="Brodie E.L."/>
            <person name="Williams K.H."/>
            <person name="Hubbard S.S."/>
            <person name="Banfield J.F."/>
        </authorList>
    </citation>
    <scope>NUCLEOTIDE SEQUENCE [LARGE SCALE GENOMIC DNA]</scope>
</reference>
<dbReference type="Gene3D" id="3.10.180.10">
    <property type="entry name" value="2,3-Dihydroxybiphenyl 1,2-Dioxygenase, domain 1"/>
    <property type="match status" value="1"/>
</dbReference>
<dbReference type="Proteomes" id="UP000179102">
    <property type="component" value="Unassembled WGS sequence"/>
</dbReference>
<protein>
    <recommendedName>
        <fullName evidence="1">VOC domain-containing protein</fullName>
    </recommendedName>
</protein>
<gene>
    <name evidence="2" type="ORF">A2870_04630</name>
</gene>
<comment type="caution">
    <text evidence="2">The sequence shown here is derived from an EMBL/GenBank/DDBJ whole genome shotgun (WGS) entry which is preliminary data.</text>
</comment>
<accession>A0A1F5G5J7</accession>
<evidence type="ECO:0000313" key="2">
    <source>
        <dbReference type="EMBL" id="OGD87084.1"/>
    </source>
</evidence>
<proteinExistence type="predicted"/>
<evidence type="ECO:0000259" key="1">
    <source>
        <dbReference type="PROSITE" id="PS51819"/>
    </source>
</evidence>
<dbReference type="PROSITE" id="PS51819">
    <property type="entry name" value="VOC"/>
    <property type="match status" value="1"/>
</dbReference>
<dbReference type="STRING" id="1797711.A2870_04630"/>
<dbReference type="InterPro" id="IPR029068">
    <property type="entry name" value="Glyas_Bleomycin-R_OHBP_Dase"/>
</dbReference>
<dbReference type="Pfam" id="PF00903">
    <property type="entry name" value="Glyoxalase"/>
    <property type="match status" value="1"/>
</dbReference>